<dbReference type="Proteomes" id="UP001221898">
    <property type="component" value="Unassembled WGS sequence"/>
</dbReference>
<feature type="region of interest" description="Disordered" evidence="1">
    <location>
        <begin position="86"/>
        <end position="141"/>
    </location>
</feature>
<evidence type="ECO:0000313" key="3">
    <source>
        <dbReference type="Proteomes" id="UP001221898"/>
    </source>
</evidence>
<feature type="compositionally biased region" description="Basic and acidic residues" evidence="1">
    <location>
        <begin position="105"/>
        <end position="122"/>
    </location>
</feature>
<evidence type="ECO:0000256" key="1">
    <source>
        <dbReference type="SAM" id="MobiDB-lite"/>
    </source>
</evidence>
<dbReference type="EMBL" id="JAINUG010000082">
    <property type="protein sequence ID" value="KAJ8399641.1"/>
    <property type="molecule type" value="Genomic_DNA"/>
</dbReference>
<proteinExistence type="predicted"/>
<accession>A0AAD7WJS6</accession>
<evidence type="ECO:0000313" key="2">
    <source>
        <dbReference type="EMBL" id="KAJ8399641.1"/>
    </source>
</evidence>
<dbReference type="AlphaFoldDB" id="A0AAD7WJS6"/>
<name>A0AAD7WJS6_9TELE</name>
<feature type="compositionally biased region" description="Basic and acidic residues" evidence="1">
    <location>
        <begin position="129"/>
        <end position="141"/>
    </location>
</feature>
<sequence length="141" mass="15622">MDASQGVGGDDETTGDRARVSRKLWGVTARPEGAVSQCTNLMAVFGPGFERDYVTMVNFSREPLKPPLEGHTFNWIYSFTTQVNTQSEHRHAARNGHQLPSARTSKSDHKVRGDEAAKRHEASSLAAVRSDERSDLRGIRL</sequence>
<organism evidence="2 3">
    <name type="scientific">Aldrovandia affinis</name>
    <dbReference type="NCBI Taxonomy" id="143900"/>
    <lineage>
        <taxon>Eukaryota</taxon>
        <taxon>Metazoa</taxon>
        <taxon>Chordata</taxon>
        <taxon>Craniata</taxon>
        <taxon>Vertebrata</taxon>
        <taxon>Euteleostomi</taxon>
        <taxon>Actinopterygii</taxon>
        <taxon>Neopterygii</taxon>
        <taxon>Teleostei</taxon>
        <taxon>Notacanthiformes</taxon>
        <taxon>Halosauridae</taxon>
        <taxon>Aldrovandia</taxon>
    </lineage>
</organism>
<gene>
    <name evidence="2" type="ORF">AAFF_G00410520</name>
</gene>
<keyword evidence="3" id="KW-1185">Reference proteome</keyword>
<comment type="caution">
    <text evidence="2">The sequence shown here is derived from an EMBL/GenBank/DDBJ whole genome shotgun (WGS) entry which is preliminary data.</text>
</comment>
<protein>
    <submittedName>
        <fullName evidence="2">Uncharacterized protein</fullName>
    </submittedName>
</protein>
<reference evidence="2" key="1">
    <citation type="journal article" date="2023" name="Science">
        <title>Genome structures resolve the early diversification of teleost fishes.</title>
        <authorList>
            <person name="Parey E."/>
            <person name="Louis A."/>
            <person name="Montfort J."/>
            <person name="Bouchez O."/>
            <person name="Roques C."/>
            <person name="Iampietro C."/>
            <person name="Lluch J."/>
            <person name="Castinel A."/>
            <person name="Donnadieu C."/>
            <person name="Desvignes T."/>
            <person name="Floi Bucao C."/>
            <person name="Jouanno E."/>
            <person name="Wen M."/>
            <person name="Mejri S."/>
            <person name="Dirks R."/>
            <person name="Jansen H."/>
            <person name="Henkel C."/>
            <person name="Chen W.J."/>
            <person name="Zahm M."/>
            <person name="Cabau C."/>
            <person name="Klopp C."/>
            <person name="Thompson A.W."/>
            <person name="Robinson-Rechavi M."/>
            <person name="Braasch I."/>
            <person name="Lecointre G."/>
            <person name="Bobe J."/>
            <person name="Postlethwait J.H."/>
            <person name="Berthelot C."/>
            <person name="Roest Crollius H."/>
            <person name="Guiguen Y."/>
        </authorList>
    </citation>
    <scope>NUCLEOTIDE SEQUENCE</scope>
    <source>
        <strain evidence="2">NC1722</strain>
    </source>
</reference>